<dbReference type="AlphaFoldDB" id="A0A382MUG8"/>
<name>A0A382MUG8_9ZZZZ</name>
<evidence type="ECO:0000313" key="1">
    <source>
        <dbReference type="EMBL" id="SVC51152.1"/>
    </source>
</evidence>
<accession>A0A382MUG8</accession>
<reference evidence="1" key="1">
    <citation type="submission" date="2018-05" db="EMBL/GenBank/DDBJ databases">
        <authorList>
            <person name="Lanie J.A."/>
            <person name="Ng W.-L."/>
            <person name="Kazmierczak K.M."/>
            <person name="Andrzejewski T.M."/>
            <person name="Davidsen T.M."/>
            <person name="Wayne K.J."/>
            <person name="Tettelin H."/>
            <person name="Glass J.I."/>
            <person name="Rusch D."/>
            <person name="Podicherti R."/>
            <person name="Tsui H.-C.T."/>
            <person name="Winkler M.E."/>
        </authorList>
    </citation>
    <scope>NUCLEOTIDE SEQUENCE</scope>
</reference>
<proteinExistence type="predicted"/>
<feature type="non-terminal residue" evidence="1">
    <location>
        <position position="1"/>
    </location>
</feature>
<organism evidence="1">
    <name type="scientific">marine metagenome</name>
    <dbReference type="NCBI Taxonomy" id="408172"/>
    <lineage>
        <taxon>unclassified sequences</taxon>
        <taxon>metagenomes</taxon>
        <taxon>ecological metagenomes</taxon>
    </lineage>
</organism>
<dbReference type="EMBL" id="UINC01095232">
    <property type="protein sequence ID" value="SVC51152.1"/>
    <property type="molecule type" value="Genomic_DNA"/>
</dbReference>
<gene>
    <name evidence="1" type="ORF">METZ01_LOCUS304006</name>
</gene>
<sequence>NSRPFNPFTVIYSEVIDCSGFSIRVRIGHS</sequence>
<protein>
    <submittedName>
        <fullName evidence="1">Uncharacterized protein</fullName>
    </submittedName>
</protein>